<dbReference type="InterPro" id="IPR018392">
    <property type="entry name" value="LysM"/>
</dbReference>
<dbReference type="NCBIfam" id="NF042931">
    <property type="entry name" value="SAG1386_EF1546"/>
    <property type="match status" value="1"/>
</dbReference>
<evidence type="ECO:0000256" key="1">
    <source>
        <dbReference type="SAM" id="MobiDB-lite"/>
    </source>
</evidence>
<evidence type="ECO:0000256" key="2">
    <source>
        <dbReference type="SAM" id="Phobius"/>
    </source>
</evidence>
<organism evidence="3 4">
    <name type="scientific">Streptococcus rupicaprae</name>
    <dbReference type="NCBI Taxonomy" id="759619"/>
    <lineage>
        <taxon>Bacteria</taxon>
        <taxon>Bacillati</taxon>
        <taxon>Bacillota</taxon>
        <taxon>Bacilli</taxon>
        <taxon>Lactobacillales</taxon>
        <taxon>Streptococcaceae</taxon>
        <taxon>Streptococcus</taxon>
    </lineage>
</organism>
<sequence length="149" mass="15938">MASKKPWEKKLFDSKGKRSTRNRAKDRASLIFSILAITFAIIVTFIIGFSIYLSIGGSQSDQAREAFHQAGAPVSAPAEEVAPPVEEEVPAESTEPSSTGATLEVLPGEGAGQIAARAGITIERLYELNPAHLQTGAWYANPGDIVRID</sequence>
<feature type="region of interest" description="Disordered" evidence="1">
    <location>
        <begin position="66"/>
        <end position="104"/>
    </location>
</feature>
<dbReference type="CDD" id="cd00118">
    <property type="entry name" value="LysM"/>
    <property type="match status" value="1"/>
</dbReference>
<keyword evidence="2" id="KW-0472">Membrane</keyword>
<comment type="caution">
    <text evidence="3">The sequence shown here is derived from an EMBL/GenBank/DDBJ whole genome shotgun (WGS) entry which is preliminary data.</text>
</comment>
<dbReference type="Proteomes" id="UP001549122">
    <property type="component" value="Unassembled WGS sequence"/>
</dbReference>
<name>A0ABV2FFF6_9STRE</name>
<proteinExistence type="predicted"/>
<keyword evidence="2" id="KW-1133">Transmembrane helix</keyword>
<dbReference type="RefSeq" id="WP_354364014.1">
    <property type="nucleotide sequence ID" value="NZ_JBEPLO010000003.1"/>
</dbReference>
<protein>
    <submittedName>
        <fullName evidence="3">Cytoskeletal protein RodZ</fullName>
    </submittedName>
</protein>
<evidence type="ECO:0000313" key="4">
    <source>
        <dbReference type="Proteomes" id="UP001549122"/>
    </source>
</evidence>
<feature type="transmembrane region" description="Helical" evidence="2">
    <location>
        <begin position="28"/>
        <end position="53"/>
    </location>
</feature>
<accession>A0ABV2FFF6</accession>
<keyword evidence="4" id="KW-1185">Reference proteome</keyword>
<keyword evidence="2" id="KW-0812">Transmembrane</keyword>
<reference evidence="3 4" key="1">
    <citation type="submission" date="2024-06" db="EMBL/GenBank/DDBJ databases">
        <title>Genomic Encyclopedia of Type Strains, Phase IV (KMG-IV): sequencing the most valuable type-strain genomes for metagenomic binning, comparative biology and taxonomic classification.</title>
        <authorList>
            <person name="Goeker M."/>
        </authorList>
    </citation>
    <scope>NUCLEOTIDE SEQUENCE [LARGE SCALE GENOMIC DNA]</scope>
    <source>
        <strain evidence="3 4">DSM 28303</strain>
    </source>
</reference>
<dbReference type="EMBL" id="JBEPLO010000003">
    <property type="protein sequence ID" value="MET3557271.1"/>
    <property type="molecule type" value="Genomic_DNA"/>
</dbReference>
<dbReference type="InterPro" id="IPR049981">
    <property type="entry name" value="SPy_0802-like"/>
</dbReference>
<gene>
    <name evidence="3" type="ORF">ABID29_000380</name>
</gene>
<evidence type="ECO:0000313" key="3">
    <source>
        <dbReference type="EMBL" id="MET3557271.1"/>
    </source>
</evidence>
<feature type="compositionally biased region" description="Low complexity" evidence="1">
    <location>
        <begin position="72"/>
        <end position="84"/>
    </location>
</feature>